<accession>A0A7Y6B1S6</accession>
<dbReference type="AlphaFoldDB" id="A0A7Y6B1S6"/>
<dbReference type="EMBL" id="JABMCH010000049">
    <property type="protein sequence ID" value="NUU45866.1"/>
    <property type="molecule type" value="Genomic_DNA"/>
</dbReference>
<dbReference type="Proteomes" id="UP000536441">
    <property type="component" value="Unassembled WGS sequence"/>
</dbReference>
<comment type="caution">
    <text evidence="1">The sequence shown here is derived from an EMBL/GenBank/DDBJ whole genome shotgun (WGS) entry which is preliminary data.</text>
</comment>
<organism evidence="1 2">
    <name type="scientific">Sphingomonas zeae</name>
    <dbReference type="NCBI Taxonomy" id="1646122"/>
    <lineage>
        <taxon>Bacteria</taxon>
        <taxon>Pseudomonadati</taxon>
        <taxon>Pseudomonadota</taxon>
        <taxon>Alphaproteobacteria</taxon>
        <taxon>Sphingomonadales</taxon>
        <taxon>Sphingomonadaceae</taxon>
        <taxon>Sphingomonas</taxon>
    </lineage>
</organism>
<dbReference type="InterPro" id="IPR012334">
    <property type="entry name" value="Pectin_lyas_fold"/>
</dbReference>
<dbReference type="Gene3D" id="2.160.20.10">
    <property type="entry name" value="Single-stranded right-handed beta-helix, Pectin lyase-like"/>
    <property type="match status" value="1"/>
</dbReference>
<protein>
    <recommendedName>
        <fullName evidence="3">Pectate lyase superfamily protein domain-containing protein</fullName>
    </recommendedName>
</protein>
<evidence type="ECO:0000313" key="1">
    <source>
        <dbReference type="EMBL" id="NUU45866.1"/>
    </source>
</evidence>
<sequence length="453" mass="47789">MIGGMIGGVVAATALAVPWRGAASAKYVTPEAFGAKGDGVTDDAEAFRKACHHCAVTGEHLRLSERRYRGARIEVHGTFDVLGEGATVDYVGVGNTLIGGRGQGRAAVAAAWPAVDRDAYADRFPVRMLVLARAARQGATELTFRGTGALKQGDQLFLAQRPTSMSSPINYIPSSFCFAKVRAVSGNRVTLGEPLQQAFPAGTGVFTSTGTAVGCRISDLTIATDDDAYQHVLRSGVDVTFERITFAGKSAVGACTFAEGVSYRDCRVLGAYGPLSTARGCNRVLIDGFTFETRRHPPTAQPFAIFIEESLRDIEIRRVVSEGAGFSIRMTDMAPAEARGRVRIDACQFRSDNAVEGATAPFQGGVAIGLDIDVTNTVFRGAAIRPDSNQFPGIGQRALAWMASSGGQDRLSFTGCTFEAVNGGVAIATGTGFQGQLVANPDSNRFIGCRPPV</sequence>
<dbReference type="SUPFAM" id="SSF51126">
    <property type="entry name" value="Pectin lyase-like"/>
    <property type="match status" value="1"/>
</dbReference>
<reference evidence="1 2" key="1">
    <citation type="submission" date="2020-05" db="EMBL/GenBank/DDBJ databases">
        <title>Genome Sequencing of Type Strains.</title>
        <authorList>
            <person name="Lemaire J.F."/>
            <person name="Inderbitzin P."/>
            <person name="Gregorio O.A."/>
            <person name="Collins S.B."/>
            <person name="Wespe N."/>
            <person name="Knight-Connoni V."/>
        </authorList>
    </citation>
    <scope>NUCLEOTIDE SEQUENCE [LARGE SCALE GENOMIC DNA]</scope>
    <source>
        <strain evidence="1 2">DSM 100049</strain>
    </source>
</reference>
<evidence type="ECO:0008006" key="3">
    <source>
        <dbReference type="Google" id="ProtNLM"/>
    </source>
</evidence>
<proteinExistence type="predicted"/>
<keyword evidence="2" id="KW-1185">Reference proteome</keyword>
<name>A0A7Y6B1S6_9SPHN</name>
<evidence type="ECO:0000313" key="2">
    <source>
        <dbReference type="Proteomes" id="UP000536441"/>
    </source>
</evidence>
<gene>
    <name evidence="1" type="ORF">HP438_02595</name>
</gene>
<dbReference type="InterPro" id="IPR011050">
    <property type="entry name" value="Pectin_lyase_fold/virulence"/>
</dbReference>